<organism evidence="1 2">
    <name type="scientific">Cricetulus griseus</name>
    <name type="common">Chinese hamster</name>
    <name type="synonym">Cricetulus barabensis griseus</name>
    <dbReference type="NCBI Taxonomy" id="10029"/>
    <lineage>
        <taxon>Eukaryota</taxon>
        <taxon>Metazoa</taxon>
        <taxon>Chordata</taxon>
        <taxon>Craniata</taxon>
        <taxon>Vertebrata</taxon>
        <taxon>Euteleostomi</taxon>
        <taxon>Mammalia</taxon>
        <taxon>Eutheria</taxon>
        <taxon>Euarchontoglires</taxon>
        <taxon>Glires</taxon>
        <taxon>Rodentia</taxon>
        <taxon>Myomorpha</taxon>
        <taxon>Muroidea</taxon>
        <taxon>Cricetidae</taxon>
        <taxon>Cricetinae</taxon>
        <taxon>Cricetulus</taxon>
    </lineage>
</organism>
<accession>G3GSA5</accession>
<name>G3GSA5_CRIGR</name>
<dbReference type="AlphaFoldDB" id="G3GSA5"/>
<reference evidence="2" key="1">
    <citation type="journal article" date="2011" name="Nat. Biotechnol.">
        <title>The genomic sequence of the Chinese hamster ovary (CHO)-K1 cell line.</title>
        <authorList>
            <person name="Xu X."/>
            <person name="Nagarajan H."/>
            <person name="Lewis N.E."/>
            <person name="Pan S."/>
            <person name="Cai Z."/>
            <person name="Liu X."/>
            <person name="Chen W."/>
            <person name="Xie M."/>
            <person name="Wang W."/>
            <person name="Hammond S."/>
            <person name="Andersen M.R."/>
            <person name="Neff N."/>
            <person name="Passarelli B."/>
            <person name="Koh W."/>
            <person name="Fan H.C."/>
            <person name="Wang J."/>
            <person name="Gui Y."/>
            <person name="Lee K.H."/>
            <person name="Betenbaugh M.J."/>
            <person name="Quake S.R."/>
            <person name="Famili I."/>
            <person name="Palsson B.O."/>
            <person name="Wang J."/>
        </authorList>
    </citation>
    <scope>NUCLEOTIDE SEQUENCE [LARGE SCALE GENOMIC DNA]</scope>
    <source>
        <strain evidence="2">CHO K1 cell line</strain>
    </source>
</reference>
<dbReference type="InParanoid" id="G3GSA5"/>
<dbReference type="EMBL" id="JH000008">
    <property type="protein sequence ID" value="EGV93069.1"/>
    <property type="molecule type" value="Genomic_DNA"/>
</dbReference>
<gene>
    <name evidence="1" type="ORF">I79_000423</name>
</gene>
<evidence type="ECO:0000313" key="1">
    <source>
        <dbReference type="EMBL" id="EGV93069.1"/>
    </source>
</evidence>
<dbReference type="Proteomes" id="UP000001075">
    <property type="component" value="Unassembled WGS sequence"/>
</dbReference>
<sequence length="108" mass="12615">MAVYAGEDVEKEENSSIAGGSANLYNHFGNQYGCFLGKWKSVYLKIQQFLSWAHSNNKDICSTIFIAALFVISRTWKQPRCPTTEEWIEKTWYIYTIEYYSEEKTMES</sequence>
<protein>
    <submittedName>
        <fullName evidence="1">Retrovirus-related Pol polyprotein LINE-1</fullName>
    </submittedName>
</protein>
<proteinExistence type="predicted"/>
<evidence type="ECO:0000313" key="2">
    <source>
        <dbReference type="Proteomes" id="UP000001075"/>
    </source>
</evidence>